<evidence type="ECO:0000256" key="3">
    <source>
        <dbReference type="SAM" id="Phobius"/>
    </source>
</evidence>
<feature type="compositionally biased region" description="Low complexity" evidence="2">
    <location>
        <begin position="724"/>
        <end position="733"/>
    </location>
</feature>
<feature type="transmembrane region" description="Helical" evidence="3">
    <location>
        <begin position="818"/>
        <end position="838"/>
    </location>
</feature>
<proteinExistence type="predicted"/>
<organism evidence="5">
    <name type="scientific">Gardnerella piotii</name>
    <dbReference type="NCBI Taxonomy" id="2792977"/>
    <lineage>
        <taxon>Bacteria</taxon>
        <taxon>Bacillati</taxon>
        <taxon>Actinomycetota</taxon>
        <taxon>Actinomycetes</taxon>
        <taxon>Bifidobacteriales</taxon>
        <taxon>Bifidobacteriaceae</taxon>
        <taxon>Gardnerella</taxon>
    </lineage>
</organism>
<evidence type="ECO:0000313" key="5">
    <source>
        <dbReference type="EMBL" id="XCS43857.1"/>
    </source>
</evidence>
<keyword evidence="3" id="KW-0812">Transmembrane</keyword>
<dbReference type="EMBL" id="CP160091">
    <property type="protein sequence ID" value="XCS43857.1"/>
    <property type="molecule type" value="Genomic_DNA"/>
</dbReference>
<dbReference type="Pfam" id="PF09479">
    <property type="entry name" value="Flg_new"/>
    <property type="match status" value="1"/>
</dbReference>
<feature type="compositionally biased region" description="Polar residues" evidence="2">
    <location>
        <begin position="784"/>
        <end position="795"/>
    </location>
</feature>
<protein>
    <submittedName>
        <fullName evidence="5">InlB B-repeat-containing protein</fullName>
    </submittedName>
</protein>
<feature type="domain" description="SHIRT" evidence="4">
    <location>
        <begin position="512"/>
        <end position="615"/>
    </location>
</feature>
<dbReference type="Pfam" id="PF18655">
    <property type="entry name" value="SHIRT"/>
    <property type="match status" value="1"/>
</dbReference>
<dbReference type="InterPro" id="IPR042229">
    <property type="entry name" value="Listeria/Bacterioides_rpt_sf"/>
</dbReference>
<dbReference type="AlphaFoldDB" id="A0AAU8NQ36"/>
<feature type="compositionally biased region" description="Polar residues" evidence="2">
    <location>
        <begin position="756"/>
        <end position="771"/>
    </location>
</feature>
<reference evidence="5" key="1">
    <citation type="submission" date="2024-06" db="EMBL/GenBank/DDBJ databases">
        <title>Vaginal Lactobacillus fatty acid response mechanisms reveal a metabolite-targeted strategy for bacterial vaginosis treatment.</title>
        <authorList>
            <person name="Zhu M."/>
            <person name="Blainey P.C."/>
            <person name="Bloom S.M."/>
            <person name="Kwon D.S."/>
        </authorList>
    </citation>
    <scope>NUCLEOTIDE SEQUENCE</scope>
    <source>
        <strain evidence="5">0809_588_1_1_BHK4</strain>
    </source>
</reference>
<feature type="region of interest" description="Disordered" evidence="2">
    <location>
        <begin position="699"/>
        <end position="814"/>
    </location>
</feature>
<accession>A0AAU8NQ36</accession>
<comment type="subcellular location">
    <subcellularLocation>
        <location evidence="1">Cell envelope</location>
    </subcellularLocation>
</comment>
<keyword evidence="3" id="KW-0472">Membrane</keyword>
<dbReference type="InterPro" id="IPR041030">
    <property type="entry name" value="SHIRT"/>
</dbReference>
<evidence type="ECO:0000259" key="4">
    <source>
        <dbReference type="Pfam" id="PF18655"/>
    </source>
</evidence>
<name>A0AAU8NQ36_9BIFI</name>
<gene>
    <name evidence="5" type="ORF">ABZU02_01810</name>
</gene>
<sequence>MKRKFLTSFLIFTLGGGLFVSSLTTFSRASFANTNNNIQNNQDIPAPFYGGSNVNSPLLEVGKYASLKISATNASGNAVDAKSSDATNYSGTLTLNIPFNEVLKATKQQMESCKGKKAKLDFSYSLSLPEPIEWKKDFKVENNSSLVALASAKISTRHKNTIKLIVNLAENTWETLYNSRDSKTVNLTAHFSFTKSSLEQVQNRNITGTGILDLYEKDKNSGSWVPGFGFTYITHELNIPLLGGESTISNPLDADKQDYNQLIYSNDLIKNNKNENITSIGKFVLSGTAQKVTYEDYSSPLITRDGLEISSKISSNPFKTSLENVEKWLKTKINDVSRVYVSNLNVSIKLTFKLPKEISLSPSRELPDDPSKHYPKKYGGVRNDPTTLLGDFGDFALKDVKENGNTITATAYLKDWYKGNQLMKPYAYSYDEIKRRINNLVDEINIKFIPIWFNTDAQAGKPYKIEGSAQGELSGKINYVYRNLGAYDSNKLIPFNVKFGDEDVKIPVEAPYKIHFKFESGTPNQTLPEYIGKRYALKSIDVYKGKSITIDNSTLHKTTNEMFEPDPEIVGDGTRMTGTWVFDEMAGWKIDGQGEPVTTIENVNKNITLVGTWKFIPVEDSAHRKVTFKNGEKTIATVEVEAGKNIENDSLENQSMPANPTKVGYTFKEWNTKADGTGAKFLSTTNVIYDIKVYAVYTKDSNPQDPQDPDNPKNPEDSEDPQDTQDPQDPQDPNNNSESGSILDLDNGSEDESNHKNTGNQLNNANTQNGRNNKSESLESSNSDQTNNSANSNKSGADKLESARKNTLPRTGADNSPAIAITIVITIAALTILLLSLLQKAKNNL</sequence>
<dbReference type="GO" id="GO:0030313">
    <property type="term" value="C:cell envelope"/>
    <property type="evidence" value="ECO:0007669"/>
    <property type="project" value="UniProtKB-SubCell"/>
</dbReference>
<keyword evidence="3" id="KW-1133">Transmembrane helix</keyword>
<dbReference type="InterPro" id="IPR013378">
    <property type="entry name" value="InlB-like_B-rpt"/>
</dbReference>
<evidence type="ECO:0000256" key="2">
    <source>
        <dbReference type="SAM" id="MobiDB-lite"/>
    </source>
</evidence>
<dbReference type="Gene3D" id="2.60.40.4270">
    <property type="entry name" value="Listeria-Bacteroides repeat domain"/>
    <property type="match status" value="1"/>
</dbReference>
<evidence type="ECO:0000256" key="1">
    <source>
        <dbReference type="ARBA" id="ARBA00004196"/>
    </source>
</evidence>